<dbReference type="GO" id="GO:0016491">
    <property type="term" value="F:oxidoreductase activity"/>
    <property type="evidence" value="ECO:0007669"/>
    <property type="project" value="UniProtKB-KW"/>
</dbReference>
<evidence type="ECO:0000256" key="1">
    <source>
        <dbReference type="ARBA" id="ARBA00023002"/>
    </source>
</evidence>
<dbReference type="SUPFAM" id="SSF53383">
    <property type="entry name" value="PLP-dependent transferases"/>
    <property type="match status" value="1"/>
</dbReference>
<dbReference type="AlphaFoldDB" id="A0A3B0S7A9"/>
<dbReference type="EMBL" id="UOEE01000121">
    <property type="protein sequence ID" value="VAV91115.1"/>
    <property type="molecule type" value="Genomic_DNA"/>
</dbReference>
<keyword evidence="1" id="KW-0560">Oxidoreductase</keyword>
<reference evidence="3" key="1">
    <citation type="submission" date="2018-06" db="EMBL/GenBank/DDBJ databases">
        <authorList>
            <person name="Zhirakovskaya E."/>
        </authorList>
    </citation>
    <scope>NUCLEOTIDE SEQUENCE</scope>
</reference>
<gene>
    <name evidence="3" type="ORF">MNBD_ALPHA06-2255</name>
</gene>
<dbReference type="InterPro" id="IPR049315">
    <property type="entry name" value="GDC-P_N"/>
</dbReference>
<accession>A0A3B0S7A9</accession>
<dbReference type="Pfam" id="PF02347">
    <property type="entry name" value="GDC-P"/>
    <property type="match status" value="1"/>
</dbReference>
<name>A0A3B0S7A9_9ZZZZ</name>
<evidence type="ECO:0000313" key="3">
    <source>
        <dbReference type="EMBL" id="VAV91115.1"/>
    </source>
</evidence>
<sequence>MRYLPLNQADRAQMLARIGVKDIDDLFADIPDNARLPKGLDSLPTHASE</sequence>
<dbReference type="InterPro" id="IPR015424">
    <property type="entry name" value="PyrdxlP-dep_Trfase"/>
</dbReference>
<proteinExistence type="predicted"/>
<protein>
    <recommendedName>
        <fullName evidence="2">Glycine cleavage system P-protein N-terminal domain-containing protein</fullName>
    </recommendedName>
</protein>
<feature type="non-terminal residue" evidence="3">
    <location>
        <position position="49"/>
    </location>
</feature>
<organism evidence="3">
    <name type="scientific">hydrothermal vent metagenome</name>
    <dbReference type="NCBI Taxonomy" id="652676"/>
    <lineage>
        <taxon>unclassified sequences</taxon>
        <taxon>metagenomes</taxon>
        <taxon>ecological metagenomes</taxon>
    </lineage>
</organism>
<feature type="domain" description="Glycine cleavage system P-protein N-terminal" evidence="2">
    <location>
        <begin position="1"/>
        <end position="40"/>
    </location>
</feature>
<evidence type="ECO:0000259" key="2">
    <source>
        <dbReference type="Pfam" id="PF02347"/>
    </source>
</evidence>